<name>A0A382A6H4_9ZZZZ</name>
<dbReference type="SUPFAM" id="SSF52833">
    <property type="entry name" value="Thioredoxin-like"/>
    <property type="match status" value="1"/>
</dbReference>
<evidence type="ECO:0000259" key="6">
    <source>
        <dbReference type="SMART" id="SM00928"/>
    </source>
</evidence>
<dbReference type="Pfam" id="PF01512">
    <property type="entry name" value="Complex1_51K"/>
    <property type="match status" value="1"/>
</dbReference>
<proteinExistence type="inferred from homology"/>
<dbReference type="InterPro" id="IPR036249">
    <property type="entry name" value="Thioredoxin-like_sf"/>
</dbReference>
<evidence type="ECO:0000256" key="5">
    <source>
        <dbReference type="ARBA" id="ARBA00023014"/>
    </source>
</evidence>
<evidence type="ECO:0000256" key="4">
    <source>
        <dbReference type="ARBA" id="ARBA00023004"/>
    </source>
</evidence>
<dbReference type="SUPFAM" id="SSF140490">
    <property type="entry name" value="Nqo1C-terminal domain-like"/>
    <property type="match status" value="1"/>
</dbReference>
<dbReference type="Pfam" id="PF10531">
    <property type="entry name" value="SLBB"/>
    <property type="match status" value="1"/>
</dbReference>
<dbReference type="EMBL" id="UINC01024115">
    <property type="protein sequence ID" value="SVA97136.1"/>
    <property type="molecule type" value="Genomic_DNA"/>
</dbReference>
<dbReference type="InterPro" id="IPR019554">
    <property type="entry name" value="Soluble_ligand-bd"/>
</dbReference>
<protein>
    <recommendedName>
        <fullName evidence="6">NADH-ubiquinone oxidoreductase 51kDa subunit iron-sulphur binding domain-containing protein</fullName>
    </recommendedName>
</protein>
<evidence type="ECO:0000313" key="7">
    <source>
        <dbReference type="EMBL" id="SVA97136.1"/>
    </source>
</evidence>
<evidence type="ECO:0000256" key="2">
    <source>
        <dbReference type="ARBA" id="ARBA00022485"/>
    </source>
</evidence>
<dbReference type="GO" id="GO:0046872">
    <property type="term" value="F:metal ion binding"/>
    <property type="evidence" value="ECO:0007669"/>
    <property type="project" value="UniProtKB-KW"/>
</dbReference>
<dbReference type="InterPro" id="IPR041921">
    <property type="entry name" value="NuoE_N"/>
</dbReference>
<sequence>MTAKKGVEPTPILNALHSIQEKEGKLTRASLEKIAKAHNMPIANIFDAVTFYHYFNLDGGSDQKSAICKGPVCSLPGIKRQDLADTRSISCPGLCDSPVPIFADGEFRGTKGVDQVFELPHDTGSMGVIFRDSRKRKGWILDEYIKFGGYGQLQSLINDQNPEKALDVLKESGLLGRGGAGFPLALKWGAVRNAEGSEKYIVCNADEGEPGTLKDRPMLHLEPHLLLEAMAIAGFIVGASYGIIYLRYEYPLAQDILNKAIEAAEDANILGNNINNTDYSFYLSVSRGSGAYICGEETSLLNSLEGKRPWPRERPPFPTTSGLWGKPTAVNNVETLSVVPRILENGAKWFQSVGLGEGNFGSKLYSVSGDVNRPGNFELPLGVTVRELILKHAGGVVGGGKVKAFSLGGISGGMLSGDFLDLTLDFKKPQEYDAFLGSGALVVLGEDSCVVDFARSCAVFFEDESCGKCYPCRIGAVRMRELMDGISGNSPLIPDTLDHIEEIGNVMITASACGLGQSAPKVLQGMVKYFSEELDAHIQKRACPTNVCAFETNNIR</sequence>
<dbReference type="InterPro" id="IPR037207">
    <property type="entry name" value="Nuop51_4Fe4S-bd_sf"/>
</dbReference>
<keyword evidence="4" id="KW-0408">Iron</keyword>
<keyword evidence="5" id="KW-0411">Iron-sulfur</keyword>
<dbReference type="Gene3D" id="3.10.20.600">
    <property type="match status" value="1"/>
</dbReference>
<dbReference type="FunFam" id="3.40.50.11540:FF:000001">
    <property type="entry name" value="NADH dehydrogenase [ubiquinone] flavoprotein 1, mitochondrial"/>
    <property type="match status" value="1"/>
</dbReference>
<dbReference type="GO" id="GO:0008137">
    <property type="term" value="F:NADH dehydrogenase (ubiquinone) activity"/>
    <property type="evidence" value="ECO:0007669"/>
    <property type="project" value="InterPro"/>
</dbReference>
<dbReference type="SMART" id="SM00928">
    <property type="entry name" value="NADH_4Fe-4S"/>
    <property type="match status" value="1"/>
</dbReference>
<dbReference type="InterPro" id="IPR019575">
    <property type="entry name" value="Nuop51_4Fe4S-bd"/>
</dbReference>
<dbReference type="InterPro" id="IPR037225">
    <property type="entry name" value="Nuo51_FMN-bd_sf"/>
</dbReference>
<dbReference type="PROSITE" id="PS00645">
    <property type="entry name" value="COMPLEX1_51K_2"/>
    <property type="match status" value="1"/>
</dbReference>
<dbReference type="InterPro" id="IPR001949">
    <property type="entry name" value="NADH-UbQ_OxRdtase_51kDa_CS"/>
</dbReference>
<dbReference type="Gene3D" id="3.40.50.11540">
    <property type="entry name" value="NADH-ubiquinone oxidoreductase 51kDa subunit"/>
    <property type="match status" value="1"/>
</dbReference>
<accession>A0A382A6H4</accession>
<keyword evidence="2" id="KW-0004">4Fe-4S</keyword>
<evidence type="ECO:0000256" key="3">
    <source>
        <dbReference type="ARBA" id="ARBA00022723"/>
    </source>
</evidence>
<organism evidence="7">
    <name type="scientific">marine metagenome</name>
    <dbReference type="NCBI Taxonomy" id="408172"/>
    <lineage>
        <taxon>unclassified sequences</taxon>
        <taxon>metagenomes</taxon>
        <taxon>ecological metagenomes</taxon>
    </lineage>
</organism>
<dbReference type="InterPro" id="IPR011538">
    <property type="entry name" value="Nuo51_FMN-bd"/>
</dbReference>
<dbReference type="SUPFAM" id="SSF142984">
    <property type="entry name" value="Nqo1 middle domain-like"/>
    <property type="match status" value="1"/>
</dbReference>
<dbReference type="PANTHER" id="PTHR43578:SF3">
    <property type="entry name" value="NADH-QUINONE OXIDOREDUCTASE SUBUNIT F"/>
    <property type="match status" value="1"/>
</dbReference>
<dbReference type="GO" id="GO:0010181">
    <property type="term" value="F:FMN binding"/>
    <property type="evidence" value="ECO:0007669"/>
    <property type="project" value="InterPro"/>
</dbReference>
<dbReference type="Gene3D" id="1.20.1440.230">
    <property type="entry name" value="NADH-ubiquinone oxidoreductase 51kDa subunit, iron-sulphur binding domain"/>
    <property type="match status" value="1"/>
</dbReference>
<dbReference type="Gene3D" id="1.10.10.1590">
    <property type="entry name" value="NADH-quinone oxidoreductase subunit E"/>
    <property type="match status" value="1"/>
</dbReference>
<gene>
    <name evidence="7" type="ORF">METZ01_LOCUS149990</name>
</gene>
<evidence type="ECO:0000256" key="1">
    <source>
        <dbReference type="ARBA" id="ARBA00007523"/>
    </source>
</evidence>
<dbReference type="SUPFAM" id="SSF142019">
    <property type="entry name" value="Nqo1 FMN-binding domain-like"/>
    <property type="match status" value="1"/>
</dbReference>
<dbReference type="GO" id="GO:0051539">
    <property type="term" value="F:4 iron, 4 sulfur cluster binding"/>
    <property type="evidence" value="ECO:0007669"/>
    <property type="project" value="UniProtKB-KW"/>
</dbReference>
<dbReference type="AlphaFoldDB" id="A0A382A6H4"/>
<feature type="domain" description="NADH-ubiquinone oxidoreductase 51kDa subunit iron-sulphur binding" evidence="6">
    <location>
        <begin position="451"/>
        <end position="496"/>
    </location>
</feature>
<reference evidence="7" key="1">
    <citation type="submission" date="2018-05" db="EMBL/GenBank/DDBJ databases">
        <authorList>
            <person name="Lanie J.A."/>
            <person name="Ng W.-L."/>
            <person name="Kazmierczak K.M."/>
            <person name="Andrzejewski T.M."/>
            <person name="Davidsen T.M."/>
            <person name="Wayne K.J."/>
            <person name="Tettelin H."/>
            <person name="Glass J.I."/>
            <person name="Rusch D."/>
            <person name="Podicherti R."/>
            <person name="Tsui H.-C.T."/>
            <person name="Winkler M.E."/>
        </authorList>
    </citation>
    <scope>NUCLEOTIDE SEQUENCE</scope>
</reference>
<keyword evidence="3" id="KW-0479">Metal-binding</keyword>
<dbReference type="Pfam" id="PF10589">
    <property type="entry name" value="NADH_4Fe-4S"/>
    <property type="match status" value="1"/>
</dbReference>
<dbReference type="PANTHER" id="PTHR43578">
    <property type="entry name" value="NADH-QUINONE OXIDOREDUCTASE SUBUNIT F"/>
    <property type="match status" value="1"/>
</dbReference>
<comment type="similarity">
    <text evidence="1">Belongs to the complex I 51 kDa subunit family.</text>
</comment>
<dbReference type="Pfam" id="PF01257">
    <property type="entry name" value="2Fe-2S_thioredx"/>
    <property type="match status" value="1"/>
</dbReference>